<gene>
    <name evidence="10" type="primary">recC</name>
    <name evidence="12" type="ORF">DFJ65_0588</name>
</gene>
<keyword evidence="6 10" id="KW-0269">Exonuclease</keyword>
<dbReference type="InterPro" id="IPR041500">
    <property type="entry name" value="RecC_C"/>
</dbReference>
<dbReference type="Pfam" id="PF17946">
    <property type="entry name" value="RecC_C"/>
    <property type="match status" value="1"/>
</dbReference>
<proteinExistence type="inferred from homology"/>
<accession>A0A3D9UJK7</accession>
<sequence>MTLHVHRSDRPDQLAAGLAAMLRDAPADVFSAEVVIVPARGVERWLGQRLSHTLGASDAKDDGICAGLQVLTPASLVGLLLSRDRDDPWHSDRLVWATLDAIDDLCGTPGFEAITRHLGAGEEITGDPAAEWERKARQARRYVVARRIAGLFAAYARDRPQMLAKWERGDATDGYGQSLPPDLTWQPPLWRHVVELTLDRHRLDESVTERHHRVVRGLTDGSIDPDLPQRVSFFGYTRFTRADRELIQALATTRDVHLWLPHPSPSLWDDIAAVRPADAVPARVDDASALTARNPLLATLARDVRELEQNLLSMQPTITAPHPYEETVESRLSLLQSDIRHNQGPDPAREGAADDLSFQVHACHGRPRQVEVLREVLTWMLAEGQGGLQPRDIVVMCPDIEAFAPLLQATFGLTAVTSDDGPDVHPHPGQQLRLQLADRALGATNPLFDLAQRLIAIVAGRLTATEVLDLAGHESVRHRFGFDDDALSRIGTWVEEVDVRWGFDGTHRAEYGLRGFEGYTWTPAMDRLALGVAVGRGSAGAAIDHAPVDDIGSREVELVGRFLELLERVKRAADDVRGRGEVLKSADGSFPTTQWMAWLKDTVHALADVPFDDRWQLAQIDRELDAVAAAAGDVSLRLSDIRMLLEQRWGGRPSRSNFRTGAITVCSMVPMRSVPHQAVVVLGLDDGLYPRSPVIDGDDVLARRPHVGERDLRSEDRQLLLDAVMAAEKYFVAIYAGFDERSGARRPPAVPLQELIAVARRTDAAASCGADEAELPFVRQHPLQAFDERNFTDDAPIPGGTFDRPSLDGALALRRFRESPSAPPPFVPGLLAPLPSDTVTIDELTGFLHNPARDFLRGRLGIFVPRDVDPIDDSVPIALDSLQTWQIGDRALQQVVRGATVDAALQQEDRRGSFPPGSLGAKARADVQSDLTALARGIHRPDDPPVRSVDIRLDLQTTDEAGTPGGAVRFTGVVSGLYGDELRQHTFSRVGARQLISAWVQLLAVAATEPDHDHHAVLNGRKGTMRLRSPGAAAPQLLADLAQLRALGQRYPMGVPPKTAYAFTKGNRIRLLRGDPAEALLLQFARNDWEGDRFDGENADPYWVKILGRGAPIDDIAVALRRFARRIWLPLLEHLDDA</sequence>
<evidence type="ECO:0000313" key="12">
    <source>
        <dbReference type="EMBL" id="REF29628.1"/>
    </source>
</evidence>
<dbReference type="NCBIfam" id="TIGR01450">
    <property type="entry name" value="recC"/>
    <property type="match status" value="1"/>
</dbReference>
<dbReference type="AlphaFoldDB" id="A0A3D9UJK7"/>
<dbReference type="Gene3D" id="3.40.50.10930">
    <property type="match status" value="1"/>
</dbReference>
<evidence type="ECO:0000256" key="7">
    <source>
        <dbReference type="ARBA" id="ARBA00022840"/>
    </source>
</evidence>
<dbReference type="InterPro" id="IPR006697">
    <property type="entry name" value="RecC"/>
</dbReference>
<keyword evidence="3 10" id="KW-0227">DNA damage</keyword>
<keyword evidence="9 10" id="KW-0234">DNA repair</keyword>
<dbReference type="Gene3D" id="1.10.10.990">
    <property type="match status" value="1"/>
</dbReference>
<comment type="caution">
    <text evidence="12">The sequence shown here is derived from an EMBL/GenBank/DDBJ whole genome shotgun (WGS) entry which is preliminary data.</text>
</comment>
<keyword evidence="4 10" id="KW-0378">Hydrolase</keyword>
<keyword evidence="8 10" id="KW-0238">DNA-binding</keyword>
<dbReference type="OrthoDB" id="9762834at2"/>
<dbReference type="Pfam" id="PF04257">
    <property type="entry name" value="Exonuc_V_gamma"/>
    <property type="match status" value="1"/>
</dbReference>
<keyword evidence="7 10" id="KW-0067">ATP-binding</keyword>
<dbReference type="PANTHER" id="PTHR30591">
    <property type="entry name" value="RECBCD ENZYME SUBUNIT RECC"/>
    <property type="match status" value="1"/>
</dbReference>
<dbReference type="GO" id="GO:0005524">
    <property type="term" value="F:ATP binding"/>
    <property type="evidence" value="ECO:0007669"/>
    <property type="project" value="UniProtKB-UniRule"/>
</dbReference>
<keyword evidence="2 10" id="KW-0547">Nucleotide-binding</keyword>
<feature type="domain" description="RecC C-terminal" evidence="11">
    <location>
        <begin position="837"/>
        <end position="1065"/>
    </location>
</feature>
<dbReference type="EMBL" id="QTUA01000001">
    <property type="protein sequence ID" value="REF29628.1"/>
    <property type="molecule type" value="Genomic_DNA"/>
</dbReference>
<dbReference type="SUPFAM" id="SSF52540">
    <property type="entry name" value="P-loop containing nucleoside triphosphate hydrolases"/>
    <property type="match status" value="2"/>
</dbReference>
<dbReference type="GO" id="GO:0008854">
    <property type="term" value="F:exodeoxyribonuclease V activity"/>
    <property type="evidence" value="ECO:0007669"/>
    <property type="project" value="InterPro"/>
</dbReference>
<evidence type="ECO:0000256" key="1">
    <source>
        <dbReference type="ARBA" id="ARBA00022722"/>
    </source>
</evidence>
<dbReference type="PIRSF" id="PIRSF000980">
    <property type="entry name" value="RecC"/>
    <property type="match status" value="1"/>
</dbReference>
<dbReference type="GO" id="GO:0009338">
    <property type="term" value="C:exodeoxyribonuclease V complex"/>
    <property type="evidence" value="ECO:0007669"/>
    <property type="project" value="InterPro"/>
</dbReference>
<organism evidence="12 13">
    <name type="scientific">Calidifontibacter indicus</name>
    <dbReference type="NCBI Taxonomy" id="419650"/>
    <lineage>
        <taxon>Bacteria</taxon>
        <taxon>Bacillati</taxon>
        <taxon>Actinomycetota</taxon>
        <taxon>Actinomycetes</taxon>
        <taxon>Micrococcales</taxon>
        <taxon>Dermacoccaceae</taxon>
        <taxon>Calidifontibacter</taxon>
    </lineage>
</organism>
<evidence type="ECO:0000256" key="10">
    <source>
        <dbReference type="HAMAP-Rule" id="MF_01486"/>
    </source>
</evidence>
<evidence type="ECO:0000256" key="8">
    <source>
        <dbReference type="ARBA" id="ARBA00023125"/>
    </source>
</evidence>
<dbReference type="GO" id="GO:0000724">
    <property type="term" value="P:double-strand break repair via homologous recombination"/>
    <property type="evidence" value="ECO:0007669"/>
    <property type="project" value="UniProtKB-UniRule"/>
</dbReference>
<dbReference type="Proteomes" id="UP000256253">
    <property type="component" value="Unassembled WGS sequence"/>
</dbReference>
<dbReference type="Gene3D" id="1.10.10.160">
    <property type="match status" value="1"/>
</dbReference>
<dbReference type="GO" id="GO:0003678">
    <property type="term" value="F:DNA helicase activity"/>
    <property type="evidence" value="ECO:0007669"/>
    <property type="project" value="UniProtKB-UniRule"/>
</dbReference>
<dbReference type="GO" id="GO:0003677">
    <property type="term" value="F:DNA binding"/>
    <property type="evidence" value="ECO:0007669"/>
    <property type="project" value="UniProtKB-UniRule"/>
</dbReference>
<dbReference type="InterPro" id="IPR027417">
    <property type="entry name" value="P-loop_NTPase"/>
</dbReference>
<name>A0A3D9UJK7_9MICO</name>
<dbReference type="RefSeq" id="WP_115921720.1">
    <property type="nucleotide sequence ID" value="NZ_QTUA01000001.1"/>
</dbReference>
<reference evidence="12 13" key="1">
    <citation type="submission" date="2018-08" db="EMBL/GenBank/DDBJ databases">
        <title>Sequencing the genomes of 1000 actinobacteria strains.</title>
        <authorList>
            <person name="Klenk H.-P."/>
        </authorList>
    </citation>
    <scope>NUCLEOTIDE SEQUENCE [LARGE SCALE GENOMIC DNA]</scope>
    <source>
        <strain evidence="12 13">DSM 22967</strain>
    </source>
</reference>
<evidence type="ECO:0000313" key="13">
    <source>
        <dbReference type="Proteomes" id="UP000256253"/>
    </source>
</evidence>
<evidence type="ECO:0000256" key="9">
    <source>
        <dbReference type="ARBA" id="ARBA00023204"/>
    </source>
</evidence>
<dbReference type="HAMAP" id="MF_01486">
    <property type="entry name" value="RecC"/>
    <property type="match status" value="1"/>
</dbReference>
<comment type="subunit">
    <text evidence="10">Heterotrimer of RecB, RecC and RecD. All subunits contribute to DNA-binding.</text>
</comment>
<comment type="miscellaneous">
    <text evidence="10">In the RecBCD complex, RecB has a slow 3'-5' helicase, an exonuclease activity and loads RecA onto ssDNA, RecD has a fast 5'-3' helicase activity, while RecC stimulates the ATPase and processivity of the RecB helicase and contributes to recognition of the Chi site.</text>
</comment>
<keyword evidence="13" id="KW-1185">Reference proteome</keyword>
<dbReference type="SUPFAM" id="SSF52980">
    <property type="entry name" value="Restriction endonuclease-like"/>
    <property type="match status" value="1"/>
</dbReference>
<dbReference type="InterPro" id="IPR011335">
    <property type="entry name" value="Restrct_endonuc-II-like"/>
</dbReference>
<evidence type="ECO:0000256" key="6">
    <source>
        <dbReference type="ARBA" id="ARBA00022839"/>
    </source>
</evidence>
<evidence type="ECO:0000256" key="5">
    <source>
        <dbReference type="ARBA" id="ARBA00022806"/>
    </source>
</evidence>
<dbReference type="Gene3D" id="3.40.50.300">
    <property type="entry name" value="P-loop containing nucleotide triphosphate hydrolases"/>
    <property type="match status" value="2"/>
</dbReference>
<keyword evidence="5 10" id="KW-0347">Helicase</keyword>
<evidence type="ECO:0000256" key="2">
    <source>
        <dbReference type="ARBA" id="ARBA00022741"/>
    </source>
</evidence>
<dbReference type="PANTHER" id="PTHR30591:SF1">
    <property type="entry name" value="RECBCD ENZYME SUBUNIT RECC"/>
    <property type="match status" value="1"/>
</dbReference>
<keyword evidence="1 10" id="KW-0540">Nuclease</keyword>
<comment type="function">
    <text evidence="10">A helicase/nuclease that prepares dsDNA breaks (DSB) for recombinational DNA repair. Binds to DSBs and unwinds DNA via a highly rapid and processive ATP-dependent bidirectional helicase activity. Unwinds dsDNA until it encounters a Chi (crossover hotspot instigator) sequence from the 3' direction. Cuts ssDNA a few nucleotides 3' to the Chi site. The properties and activities of the enzyme are changed at Chi. The Chi-altered holoenzyme produces a long 3'-ssDNA overhang and facilitates RecA-binding to the ssDNA for homologous DNA recombination and repair. Holoenzyme degrades any linearized DNA that is unable to undergo homologous recombination. In the holoenzyme this subunit recognizes the wild-type Chi sequence, and when added to isolated RecB increases its ATP-dependent helicase processivity.</text>
</comment>
<evidence type="ECO:0000259" key="11">
    <source>
        <dbReference type="Pfam" id="PF17946"/>
    </source>
</evidence>
<evidence type="ECO:0000256" key="4">
    <source>
        <dbReference type="ARBA" id="ARBA00022801"/>
    </source>
</evidence>
<comment type="similarity">
    <text evidence="10">Belongs to the RecC family.</text>
</comment>
<evidence type="ECO:0000256" key="3">
    <source>
        <dbReference type="ARBA" id="ARBA00022763"/>
    </source>
</evidence>
<dbReference type="InterPro" id="IPR013986">
    <property type="entry name" value="DExx_box_DNA_helicase_dom_sf"/>
</dbReference>
<protein>
    <recommendedName>
        <fullName evidence="10">RecBCD enzyme subunit RecC</fullName>
    </recommendedName>
    <alternativeName>
        <fullName evidence="10">Exonuclease V subunit RecC</fullName>
        <shortName evidence="10">ExoV subunit RecC</shortName>
    </alternativeName>
    <alternativeName>
        <fullName evidence="10">Helicase/nuclease RecBCD subunit RecC</fullName>
    </alternativeName>
</protein>